<proteinExistence type="predicted"/>
<dbReference type="Gene3D" id="2.60.120.260">
    <property type="entry name" value="Galactose-binding domain-like"/>
    <property type="match status" value="1"/>
</dbReference>
<dbReference type="InterPro" id="IPR006946">
    <property type="entry name" value="DGR2-like_dom"/>
</dbReference>
<gene>
    <name evidence="3" type="ORF">IQ276_15775</name>
</gene>
<dbReference type="InterPro" id="IPR013424">
    <property type="entry name" value="Ice-binding_C"/>
</dbReference>
<evidence type="ECO:0000256" key="1">
    <source>
        <dbReference type="SAM" id="SignalP"/>
    </source>
</evidence>
<evidence type="ECO:0000313" key="4">
    <source>
        <dbReference type="Proteomes" id="UP000622533"/>
    </source>
</evidence>
<feature type="domain" description="DUF642" evidence="2">
    <location>
        <begin position="48"/>
        <end position="181"/>
    </location>
</feature>
<keyword evidence="1" id="KW-0732">Signal</keyword>
<dbReference type="Proteomes" id="UP000622533">
    <property type="component" value="Unassembled WGS sequence"/>
</dbReference>
<feature type="signal peptide" evidence="1">
    <location>
        <begin position="1"/>
        <end position="22"/>
    </location>
</feature>
<accession>A0A8J7DDW5</accession>
<evidence type="ECO:0000259" key="2">
    <source>
        <dbReference type="Pfam" id="PF04862"/>
    </source>
</evidence>
<evidence type="ECO:0000313" key="3">
    <source>
        <dbReference type="EMBL" id="MBE9023835.1"/>
    </source>
</evidence>
<name>A0A8J7DDW5_DESMC</name>
<keyword evidence="4" id="KW-1185">Reference proteome</keyword>
<dbReference type="NCBIfam" id="TIGR02595">
    <property type="entry name" value="PEP_CTERM"/>
    <property type="match status" value="1"/>
</dbReference>
<protein>
    <submittedName>
        <fullName evidence="3">DUF642 domain-containing protein</fullName>
    </submittedName>
</protein>
<comment type="caution">
    <text evidence="3">The sequence shown here is derived from an EMBL/GenBank/DDBJ whole genome shotgun (WGS) entry which is preliminary data.</text>
</comment>
<dbReference type="AlphaFoldDB" id="A0A8J7DDW5"/>
<organism evidence="3 4">
    <name type="scientific">Desmonostoc muscorum LEGE 12446</name>
    <dbReference type="NCBI Taxonomy" id="1828758"/>
    <lineage>
        <taxon>Bacteria</taxon>
        <taxon>Bacillati</taxon>
        <taxon>Cyanobacteriota</taxon>
        <taxon>Cyanophyceae</taxon>
        <taxon>Nostocales</taxon>
        <taxon>Nostocaceae</taxon>
        <taxon>Desmonostoc</taxon>
    </lineage>
</organism>
<feature type="chain" id="PRO_5035316910" evidence="1">
    <location>
        <begin position="23"/>
        <end position="232"/>
    </location>
</feature>
<sequence length="232" mass="25352">MKLTKKLSIMVFSFTTSLASTAVISGTYIPVAQAQYDANYVLDIRDIVYNGGFELDPLVDPNNPNVTNPNITGWTKSGDPMDTSGIRISNFPQSGNQGLSLAGFLDLSYISQTLSTQPGQQYELSYYLASIAEAPDLDNQFQAFVGGNKIFDQTNISFQPYTPYKFNFTADSSSTELKFGSVDKYAFLYLDNVSVKPVPEPSTIGGIAVVGLLGIWLKKKRSLPLPPDKLSN</sequence>
<dbReference type="EMBL" id="JADEXS010000198">
    <property type="protein sequence ID" value="MBE9023835.1"/>
    <property type="molecule type" value="Genomic_DNA"/>
</dbReference>
<dbReference type="Pfam" id="PF04862">
    <property type="entry name" value="DUF642"/>
    <property type="match status" value="1"/>
</dbReference>
<reference evidence="3" key="1">
    <citation type="submission" date="2020-10" db="EMBL/GenBank/DDBJ databases">
        <authorList>
            <person name="Castelo-Branco R."/>
            <person name="Eusebio N."/>
            <person name="Adriana R."/>
            <person name="Vieira A."/>
            <person name="Brugerolle De Fraissinette N."/>
            <person name="Rezende De Castro R."/>
            <person name="Schneider M.P."/>
            <person name="Vasconcelos V."/>
            <person name="Leao P.N."/>
        </authorList>
    </citation>
    <scope>NUCLEOTIDE SEQUENCE</scope>
    <source>
        <strain evidence="3">LEGE 12446</strain>
    </source>
</reference>